<reference evidence="1 2" key="1">
    <citation type="journal article" date="2016" name="Nat. Commun.">
        <title>Thousands of microbial genomes shed light on interconnected biogeochemical processes in an aquifer system.</title>
        <authorList>
            <person name="Anantharaman K."/>
            <person name="Brown C.T."/>
            <person name="Hug L.A."/>
            <person name="Sharon I."/>
            <person name="Castelle C.J."/>
            <person name="Probst A.J."/>
            <person name="Thomas B.C."/>
            <person name="Singh A."/>
            <person name="Wilkins M.J."/>
            <person name="Karaoz U."/>
            <person name="Brodie E.L."/>
            <person name="Williams K.H."/>
            <person name="Hubbard S.S."/>
            <person name="Banfield J.F."/>
        </authorList>
    </citation>
    <scope>NUCLEOTIDE SEQUENCE [LARGE SCALE GENOMIC DNA]</scope>
</reference>
<proteinExistence type="predicted"/>
<dbReference type="InterPro" id="IPR027417">
    <property type="entry name" value="P-loop_NTPase"/>
</dbReference>
<gene>
    <name evidence="1" type="ORF">A2W05_00720</name>
</gene>
<dbReference type="Proteomes" id="UP000178797">
    <property type="component" value="Unassembled WGS sequence"/>
</dbReference>
<accession>A0A1F7RM90</accession>
<organism evidence="1 2">
    <name type="scientific">Candidatus Schekmanbacteria bacterium RBG_16_38_10</name>
    <dbReference type="NCBI Taxonomy" id="1817879"/>
    <lineage>
        <taxon>Bacteria</taxon>
        <taxon>Candidatus Schekmaniibacteriota</taxon>
    </lineage>
</organism>
<name>A0A1F7RM90_9BACT</name>
<comment type="caution">
    <text evidence="1">The sequence shown here is derived from an EMBL/GenBank/DDBJ whole genome shotgun (WGS) entry which is preliminary data.</text>
</comment>
<evidence type="ECO:0000313" key="2">
    <source>
        <dbReference type="Proteomes" id="UP000178797"/>
    </source>
</evidence>
<sequence>MKGIKLKIADIIIEVYSESTNLVFPEDEAYKRFVVKSGEPNLFLKTHYGEIPEFELGREIFNSGGVWKLFSNGTNFIFTLTTPPGAQKPYSVAVVDKDFSRGEIYLSPSNSSSPYALNPLAYPLDEVLMVSILSRGNGILLHSNCIEDKGSGMLFTGISGAGKSTMAQIWQGRNGVKVLTDERVIIRKENNSFYAYGTPWHGTAKIHSPDRAVLNKIFFITHGKENSAMLLSKVDAASRLIVRAFPTYWDSAGMEYTLDFASKIVGNIPCYELPFKPDESIINFVRGIE</sequence>
<dbReference type="Gene3D" id="3.40.50.300">
    <property type="entry name" value="P-loop containing nucleotide triphosphate hydrolases"/>
    <property type="match status" value="1"/>
</dbReference>
<dbReference type="SUPFAM" id="SSF53795">
    <property type="entry name" value="PEP carboxykinase-like"/>
    <property type="match status" value="1"/>
</dbReference>
<evidence type="ECO:0000313" key="1">
    <source>
        <dbReference type="EMBL" id="OGL42669.1"/>
    </source>
</evidence>
<protein>
    <recommendedName>
        <fullName evidence="3">Phosphoenolpyruvate carboxykinase</fullName>
    </recommendedName>
</protein>
<dbReference type="AlphaFoldDB" id="A0A1F7RM90"/>
<dbReference type="EMBL" id="MGDE01000262">
    <property type="protein sequence ID" value="OGL42669.1"/>
    <property type="molecule type" value="Genomic_DNA"/>
</dbReference>
<evidence type="ECO:0008006" key="3">
    <source>
        <dbReference type="Google" id="ProtNLM"/>
    </source>
</evidence>